<name>A0AAJ0H8Q2_9PEZI</name>
<reference evidence="2" key="1">
    <citation type="journal article" date="2023" name="Mol. Phylogenet. Evol.">
        <title>Genome-scale phylogeny and comparative genomics of the fungal order Sordariales.</title>
        <authorList>
            <person name="Hensen N."/>
            <person name="Bonometti L."/>
            <person name="Westerberg I."/>
            <person name="Brannstrom I.O."/>
            <person name="Guillou S."/>
            <person name="Cros-Aarteil S."/>
            <person name="Calhoun S."/>
            <person name="Haridas S."/>
            <person name="Kuo A."/>
            <person name="Mondo S."/>
            <person name="Pangilinan J."/>
            <person name="Riley R."/>
            <person name="LaButti K."/>
            <person name="Andreopoulos B."/>
            <person name="Lipzen A."/>
            <person name="Chen C."/>
            <person name="Yan M."/>
            <person name="Daum C."/>
            <person name="Ng V."/>
            <person name="Clum A."/>
            <person name="Steindorff A."/>
            <person name="Ohm R.A."/>
            <person name="Martin F."/>
            <person name="Silar P."/>
            <person name="Natvig D.O."/>
            <person name="Lalanne C."/>
            <person name="Gautier V."/>
            <person name="Ament-Velasquez S.L."/>
            <person name="Kruys A."/>
            <person name="Hutchinson M.I."/>
            <person name="Powell A.J."/>
            <person name="Barry K."/>
            <person name="Miller A.N."/>
            <person name="Grigoriev I.V."/>
            <person name="Debuchy R."/>
            <person name="Gladieux P."/>
            <person name="Hiltunen Thoren M."/>
            <person name="Johannesson H."/>
        </authorList>
    </citation>
    <scope>NUCLEOTIDE SEQUENCE</scope>
    <source>
        <strain evidence="2">CBS 955.72</strain>
    </source>
</reference>
<protein>
    <recommendedName>
        <fullName evidence="1">Heterokaryon incompatibility domain-containing protein</fullName>
    </recommendedName>
</protein>
<dbReference type="PANTHER" id="PTHR24148">
    <property type="entry name" value="ANKYRIN REPEAT DOMAIN-CONTAINING PROTEIN 39 HOMOLOG-RELATED"/>
    <property type="match status" value="1"/>
</dbReference>
<feature type="domain" description="Heterokaryon incompatibility" evidence="1">
    <location>
        <begin position="64"/>
        <end position="114"/>
    </location>
</feature>
<sequence>MAKTSADMSSWAIPTAAQSRTGFQYTPLNPQTNEIRVLTLQPGRFGEPIVSTLDVVSLEDKPVFEALSYCWGDRTATRNISVHNCLRPVTKNLEAALQRLRYEASPRRIWADAVFPVPPARWKRSELV</sequence>
<evidence type="ECO:0000313" key="2">
    <source>
        <dbReference type="EMBL" id="KAK3343467.1"/>
    </source>
</evidence>
<proteinExistence type="predicted"/>
<accession>A0AAJ0H8Q2</accession>
<dbReference type="EMBL" id="JAUIQD010000007">
    <property type="protein sequence ID" value="KAK3343467.1"/>
    <property type="molecule type" value="Genomic_DNA"/>
</dbReference>
<dbReference type="AlphaFoldDB" id="A0AAJ0H8Q2"/>
<evidence type="ECO:0000313" key="3">
    <source>
        <dbReference type="Proteomes" id="UP001275084"/>
    </source>
</evidence>
<dbReference type="PANTHER" id="PTHR24148:SF82">
    <property type="entry name" value="HETEROKARYON INCOMPATIBILITY DOMAIN-CONTAINING PROTEIN"/>
    <property type="match status" value="1"/>
</dbReference>
<gene>
    <name evidence="2" type="ORF">B0T25DRAFT_554387</name>
</gene>
<comment type="caution">
    <text evidence="2">The sequence shown here is derived from an EMBL/GenBank/DDBJ whole genome shotgun (WGS) entry which is preliminary data.</text>
</comment>
<dbReference type="InterPro" id="IPR052895">
    <property type="entry name" value="HetReg/Transcr_Mod"/>
</dbReference>
<organism evidence="2 3">
    <name type="scientific">Lasiosphaeria hispida</name>
    <dbReference type="NCBI Taxonomy" id="260671"/>
    <lineage>
        <taxon>Eukaryota</taxon>
        <taxon>Fungi</taxon>
        <taxon>Dikarya</taxon>
        <taxon>Ascomycota</taxon>
        <taxon>Pezizomycotina</taxon>
        <taxon>Sordariomycetes</taxon>
        <taxon>Sordariomycetidae</taxon>
        <taxon>Sordariales</taxon>
        <taxon>Lasiosphaeriaceae</taxon>
        <taxon>Lasiosphaeria</taxon>
    </lineage>
</organism>
<reference evidence="2" key="2">
    <citation type="submission" date="2023-06" db="EMBL/GenBank/DDBJ databases">
        <authorList>
            <consortium name="Lawrence Berkeley National Laboratory"/>
            <person name="Haridas S."/>
            <person name="Hensen N."/>
            <person name="Bonometti L."/>
            <person name="Westerberg I."/>
            <person name="Brannstrom I.O."/>
            <person name="Guillou S."/>
            <person name="Cros-Aarteil S."/>
            <person name="Calhoun S."/>
            <person name="Kuo A."/>
            <person name="Mondo S."/>
            <person name="Pangilinan J."/>
            <person name="Riley R."/>
            <person name="Labutti K."/>
            <person name="Andreopoulos B."/>
            <person name="Lipzen A."/>
            <person name="Chen C."/>
            <person name="Yanf M."/>
            <person name="Daum C."/>
            <person name="Ng V."/>
            <person name="Clum A."/>
            <person name="Steindorff A."/>
            <person name="Ohm R."/>
            <person name="Martin F."/>
            <person name="Silar P."/>
            <person name="Natvig D."/>
            <person name="Lalanne C."/>
            <person name="Gautier V."/>
            <person name="Ament-Velasquez S.L."/>
            <person name="Kruys A."/>
            <person name="Hutchinson M.I."/>
            <person name="Powell A.J."/>
            <person name="Barry K."/>
            <person name="Miller A.N."/>
            <person name="Grigoriev I.V."/>
            <person name="Debuchy R."/>
            <person name="Gladieux P."/>
            <person name="Thoren M.H."/>
            <person name="Johannesson H."/>
        </authorList>
    </citation>
    <scope>NUCLEOTIDE SEQUENCE</scope>
    <source>
        <strain evidence="2">CBS 955.72</strain>
    </source>
</reference>
<dbReference type="Pfam" id="PF06985">
    <property type="entry name" value="HET"/>
    <property type="match status" value="1"/>
</dbReference>
<dbReference type="Proteomes" id="UP001275084">
    <property type="component" value="Unassembled WGS sequence"/>
</dbReference>
<dbReference type="InterPro" id="IPR010730">
    <property type="entry name" value="HET"/>
</dbReference>
<keyword evidence="3" id="KW-1185">Reference proteome</keyword>
<evidence type="ECO:0000259" key="1">
    <source>
        <dbReference type="Pfam" id="PF06985"/>
    </source>
</evidence>